<evidence type="ECO:0000256" key="3">
    <source>
        <dbReference type="ARBA" id="ARBA00022989"/>
    </source>
</evidence>
<evidence type="ECO:0000256" key="5">
    <source>
        <dbReference type="SAM" id="Phobius"/>
    </source>
</evidence>
<comment type="caution">
    <text evidence="6">The sequence shown here is derived from an EMBL/GenBank/DDBJ whole genome shotgun (WGS) entry which is preliminary data.</text>
</comment>
<dbReference type="PANTHER" id="PTHR14948">
    <property type="entry name" value="NG5"/>
    <property type="match status" value="1"/>
</dbReference>
<dbReference type="Proteomes" id="UP000239002">
    <property type="component" value="Unassembled WGS sequence"/>
</dbReference>
<keyword evidence="3 5" id="KW-1133">Transmembrane helix</keyword>
<accession>A0A2S6IHK6</accession>
<evidence type="ECO:0000256" key="4">
    <source>
        <dbReference type="ARBA" id="ARBA00023136"/>
    </source>
</evidence>
<evidence type="ECO:0000256" key="2">
    <source>
        <dbReference type="ARBA" id="ARBA00022692"/>
    </source>
</evidence>
<feature type="transmembrane region" description="Helical" evidence="5">
    <location>
        <begin position="71"/>
        <end position="96"/>
    </location>
</feature>
<dbReference type="EMBL" id="PTJE01000006">
    <property type="protein sequence ID" value="PPK93675.1"/>
    <property type="molecule type" value="Genomic_DNA"/>
</dbReference>
<reference evidence="6 7" key="1">
    <citation type="submission" date="2018-02" db="EMBL/GenBank/DDBJ databases">
        <title>Genomic Encyclopedia of Archaeal and Bacterial Type Strains, Phase II (KMG-II): from individual species to whole genera.</title>
        <authorList>
            <person name="Goeker M."/>
        </authorList>
    </citation>
    <scope>NUCLEOTIDE SEQUENCE [LARGE SCALE GENOMIC DNA]</scope>
    <source>
        <strain evidence="6 7">DSM 16809</strain>
    </source>
</reference>
<evidence type="ECO:0000256" key="1">
    <source>
        <dbReference type="ARBA" id="ARBA00004370"/>
    </source>
</evidence>
<name>A0A2S6IHK6_9FLAO</name>
<evidence type="ECO:0000313" key="7">
    <source>
        <dbReference type="Proteomes" id="UP000239002"/>
    </source>
</evidence>
<dbReference type="GO" id="GO:0016020">
    <property type="term" value="C:membrane"/>
    <property type="evidence" value="ECO:0007669"/>
    <property type="project" value="UniProtKB-SubCell"/>
</dbReference>
<dbReference type="OrthoDB" id="9815705at2"/>
<keyword evidence="4 5" id="KW-0472">Membrane</keyword>
<evidence type="ECO:0000313" key="6">
    <source>
        <dbReference type="EMBL" id="PPK93675.1"/>
    </source>
</evidence>
<protein>
    <submittedName>
        <fullName evidence="6">Interferon-induced transmembrane protein</fullName>
    </submittedName>
</protein>
<comment type="subcellular location">
    <subcellularLocation>
        <location evidence="1">Membrane</location>
    </subcellularLocation>
</comment>
<sequence length="99" mass="10956">MQNEFNQGQGQGQRPVGPPPKTYLAESIIVTIICCWPLGIPAIVNAAKVDRLYQQGLHADAQRASEKAKQWCIYSAIGAAVFIVLYFLFVFLIVGLENF</sequence>
<dbReference type="Pfam" id="PF04505">
    <property type="entry name" value="CD225"/>
    <property type="match status" value="1"/>
</dbReference>
<gene>
    <name evidence="6" type="ORF">LY01_02458</name>
</gene>
<proteinExistence type="predicted"/>
<keyword evidence="7" id="KW-1185">Reference proteome</keyword>
<dbReference type="PANTHER" id="PTHR14948:SF25">
    <property type="entry name" value="DUF4190 DOMAIN-CONTAINING PROTEIN"/>
    <property type="match status" value="1"/>
</dbReference>
<dbReference type="InterPro" id="IPR007593">
    <property type="entry name" value="CD225/Dispanin_fam"/>
</dbReference>
<keyword evidence="2 5" id="KW-0812">Transmembrane</keyword>
<dbReference type="InterPro" id="IPR051423">
    <property type="entry name" value="CD225/Dispanin"/>
</dbReference>
<dbReference type="RefSeq" id="WP_104516127.1">
    <property type="nucleotide sequence ID" value="NZ_MQVW01000024.1"/>
</dbReference>
<organism evidence="6 7">
    <name type="scientific">Nonlabens xylanidelens</name>
    <dbReference type="NCBI Taxonomy" id="191564"/>
    <lineage>
        <taxon>Bacteria</taxon>
        <taxon>Pseudomonadati</taxon>
        <taxon>Bacteroidota</taxon>
        <taxon>Flavobacteriia</taxon>
        <taxon>Flavobacteriales</taxon>
        <taxon>Flavobacteriaceae</taxon>
        <taxon>Nonlabens</taxon>
    </lineage>
</organism>
<feature type="transmembrane region" description="Helical" evidence="5">
    <location>
        <begin position="23"/>
        <end position="44"/>
    </location>
</feature>
<dbReference type="AlphaFoldDB" id="A0A2S6IHK6"/>